<dbReference type="PANTHER" id="PTHR28630">
    <property type="match status" value="1"/>
</dbReference>
<dbReference type="Pfam" id="PF13911">
    <property type="entry name" value="AhpC-TSA_2"/>
    <property type="match status" value="1"/>
</dbReference>
<feature type="compositionally biased region" description="Basic and acidic residues" evidence="1">
    <location>
        <begin position="179"/>
        <end position="192"/>
    </location>
</feature>
<dbReference type="InterPro" id="IPR032801">
    <property type="entry name" value="PXL2A/B/C"/>
</dbReference>
<dbReference type="PANTHER" id="PTHR28630:SF3">
    <property type="entry name" value="PEROXIREDOXIN-LIKE 2C"/>
    <property type="match status" value="1"/>
</dbReference>
<keyword evidence="3" id="KW-1185">Reference proteome</keyword>
<dbReference type="RefSeq" id="WP_218476486.1">
    <property type="nucleotide sequence ID" value="NZ_BAABJN010000018.1"/>
</dbReference>
<organism evidence="2 3">
    <name type="scientific">Nocardia iowensis</name>
    <dbReference type="NCBI Taxonomy" id="204891"/>
    <lineage>
        <taxon>Bacteria</taxon>
        <taxon>Bacillati</taxon>
        <taxon>Actinomycetota</taxon>
        <taxon>Actinomycetes</taxon>
        <taxon>Mycobacteriales</taxon>
        <taxon>Nocardiaceae</taxon>
        <taxon>Nocardia</taxon>
    </lineage>
</organism>
<proteinExistence type="predicted"/>
<dbReference type="Proteomes" id="UP000694257">
    <property type="component" value="Chromosome"/>
</dbReference>
<feature type="region of interest" description="Disordered" evidence="1">
    <location>
        <begin position="179"/>
        <end position="201"/>
    </location>
</feature>
<evidence type="ECO:0000313" key="2">
    <source>
        <dbReference type="EMBL" id="QXN94062.1"/>
    </source>
</evidence>
<gene>
    <name evidence="2" type="ORF">KV110_13950</name>
</gene>
<sequence length="201" mass="22499">MTRTDVIAHEPLLDDRHYHHTLSEFWTETHALLVFLRHFGSTFAYDQADVLNQASAELQAANIRPVMIGAGTPRAAAYFRRVSNTQVPVLADPTLTIYRRLGLRQVSLASTTPRVLRRWLSSNHTRISLADKDHGRQLGGSFLIDTTGTVLAERRSTRPSEVADIAAIHRYLAISRTRSESAEHPAVSDRRVPRASGQRVV</sequence>
<dbReference type="EMBL" id="CP078145">
    <property type="protein sequence ID" value="QXN94062.1"/>
    <property type="molecule type" value="Genomic_DNA"/>
</dbReference>
<name>A0ABX8RYK5_NOCIO</name>
<protein>
    <submittedName>
        <fullName evidence="2">Redoxin domain-containing protein</fullName>
    </submittedName>
</protein>
<reference evidence="2 3" key="1">
    <citation type="submission" date="2021-07" db="EMBL/GenBank/DDBJ databases">
        <title>Whole Genome Sequence of Nocardia Iowensis.</title>
        <authorList>
            <person name="Lamm A."/>
            <person name="Collins-Fairclough A.M."/>
            <person name="Bunk B."/>
            <person name="Sproer C."/>
        </authorList>
    </citation>
    <scope>NUCLEOTIDE SEQUENCE [LARGE SCALE GENOMIC DNA]</scope>
    <source>
        <strain evidence="2 3">NRRL 5646</strain>
    </source>
</reference>
<evidence type="ECO:0000256" key="1">
    <source>
        <dbReference type="SAM" id="MobiDB-lite"/>
    </source>
</evidence>
<accession>A0ABX8RYK5</accession>
<evidence type="ECO:0000313" key="3">
    <source>
        <dbReference type="Proteomes" id="UP000694257"/>
    </source>
</evidence>